<gene>
    <name evidence="2" type="ORF">EM808_07450</name>
</gene>
<organism evidence="2 3">
    <name type="scientific">Niallia taxi</name>
    <dbReference type="NCBI Taxonomy" id="2499688"/>
    <lineage>
        <taxon>Bacteria</taxon>
        <taxon>Bacillati</taxon>
        <taxon>Bacillota</taxon>
        <taxon>Bacilli</taxon>
        <taxon>Bacillales</taxon>
        <taxon>Bacillaceae</taxon>
        <taxon>Niallia</taxon>
    </lineage>
</organism>
<dbReference type="AlphaFoldDB" id="A0A3S2XAA8"/>
<dbReference type="GeneID" id="87616372"/>
<feature type="compositionally biased region" description="Basic and acidic residues" evidence="1">
    <location>
        <begin position="44"/>
        <end position="68"/>
    </location>
</feature>
<dbReference type="Proteomes" id="UP000288024">
    <property type="component" value="Unassembled WGS sequence"/>
</dbReference>
<keyword evidence="3" id="KW-1185">Reference proteome</keyword>
<dbReference type="RefSeq" id="WP_127737551.1">
    <property type="nucleotide sequence ID" value="NZ_CAJCKN010000060.1"/>
</dbReference>
<feature type="region of interest" description="Disordered" evidence="1">
    <location>
        <begin position="44"/>
        <end position="82"/>
    </location>
</feature>
<sequence>MKKKQNRQTKKETSDKPVTLGDMLNEQLAKQLKDKKQELKAEEEERLKAEEARKKEERRQKEKNKSFEELLNDTPMNWKEFK</sequence>
<dbReference type="InterPro" id="IPR024980">
    <property type="entry name" value="DUF3886"/>
</dbReference>
<reference evidence="2 3" key="1">
    <citation type="submission" date="2019-01" db="EMBL/GenBank/DDBJ databases">
        <title>Bacillus sp. M5HDSG1-1, whole genome shotgun sequence.</title>
        <authorList>
            <person name="Tuo L."/>
        </authorList>
    </citation>
    <scope>NUCLEOTIDE SEQUENCE [LARGE SCALE GENOMIC DNA]</scope>
    <source>
        <strain evidence="2 3">M5HDSG1-1</strain>
    </source>
</reference>
<dbReference type="Pfam" id="PF13025">
    <property type="entry name" value="DUF3886"/>
    <property type="match status" value="1"/>
</dbReference>
<comment type="caution">
    <text evidence="2">The sequence shown here is derived from an EMBL/GenBank/DDBJ whole genome shotgun (WGS) entry which is preliminary data.</text>
</comment>
<dbReference type="EMBL" id="RZTZ01000002">
    <property type="protein sequence ID" value="RVT65332.1"/>
    <property type="molecule type" value="Genomic_DNA"/>
</dbReference>
<proteinExistence type="predicted"/>
<evidence type="ECO:0000313" key="2">
    <source>
        <dbReference type="EMBL" id="RVT65332.1"/>
    </source>
</evidence>
<evidence type="ECO:0000313" key="3">
    <source>
        <dbReference type="Proteomes" id="UP000288024"/>
    </source>
</evidence>
<protein>
    <submittedName>
        <fullName evidence="2">DUF3886 domain-containing protein</fullName>
    </submittedName>
</protein>
<evidence type="ECO:0000256" key="1">
    <source>
        <dbReference type="SAM" id="MobiDB-lite"/>
    </source>
</evidence>
<name>A0A3S2XAA8_9BACI</name>
<feature type="region of interest" description="Disordered" evidence="1">
    <location>
        <begin position="1"/>
        <end position="23"/>
    </location>
</feature>
<accession>A0A3S2XAA8</accession>